<evidence type="ECO:0000313" key="2">
    <source>
        <dbReference type="EMBL" id="PWY72482.1"/>
    </source>
</evidence>
<accession>A0A317VHX0</accession>
<feature type="compositionally biased region" description="Basic and acidic residues" evidence="1">
    <location>
        <begin position="45"/>
        <end position="56"/>
    </location>
</feature>
<organism evidence="2 3">
    <name type="scientific">Aspergillus sclerotioniger CBS 115572</name>
    <dbReference type="NCBI Taxonomy" id="1450535"/>
    <lineage>
        <taxon>Eukaryota</taxon>
        <taxon>Fungi</taxon>
        <taxon>Dikarya</taxon>
        <taxon>Ascomycota</taxon>
        <taxon>Pezizomycotina</taxon>
        <taxon>Eurotiomycetes</taxon>
        <taxon>Eurotiomycetidae</taxon>
        <taxon>Eurotiales</taxon>
        <taxon>Aspergillaceae</taxon>
        <taxon>Aspergillus</taxon>
        <taxon>Aspergillus subgen. Circumdati</taxon>
    </lineage>
</organism>
<evidence type="ECO:0000256" key="1">
    <source>
        <dbReference type="SAM" id="MobiDB-lite"/>
    </source>
</evidence>
<proteinExistence type="predicted"/>
<sequence length="73" mass="7824">MADRRGGPDRRSVTRSVSCCCCCCCCSRAIVSAVTQLTEVFGSLRPKERRGSRPGEDAGADGAMEMVGPLREK</sequence>
<feature type="region of interest" description="Disordered" evidence="1">
    <location>
        <begin position="45"/>
        <end position="73"/>
    </location>
</feature>
<reference evidence="2 3" key="1">
    <citation type="submission" date="2016-12" db="EMBL/GenBank/DDBJ databases">
        <title>The genomes of Aspergillus section Nigri reveals drivers in fungal speciation.</title>
        <authorList>
            <consortium name="DOE Joint Genome Institute"/>
            <person name="Vesth T.C."/>
            <person name="Nybo J."/>
            <person name="Theobald S."/>
            <person name="Brandl J."/>
            <person name="Frisvad J.C."/>
            <person name="Nielsen K.F."/>
            <person name="Lyhne E.K."/>
            <person name="Kogle M.E."/>
            <person name="Kuo A."/>
            <person name="Riley R."/>
            <person name="Clum A."/>
            <person name="Nolan M."/>
            <person name="Lipzen A."/>
            <person name="Salamov A."/>
            <person name="Henrissat B."/>
            <person name="Wiebenga A."/>
            <person name="De Vries R.P."/>
            <person name="Grigoriev I.V."/>
            <person name="Mortensen U.H."/>
            <person name="Andersen M.R."/>
            <person name="Baker S.E."/>
        </authorList>
    </citation>
    <scope>NUCLEOTIDE SEQUENCE [LARGE SCALE GENOMIC DNA]</scope>
    <source>
        <strain evidence="2 3">CBS 115572</strain>
    </source>
</reference>
<dbReference type="EMBL" id="MSFK01000033">
    <property type="protein sequence ID" value="PWY72482.1"/>
    <property type="molecule type" value="Genomic_DNA"/>
</dbReference>
<keyword evidence="3" id="KW-1185">Reference proteome</keyword>
<dbReference type="RefSeq" id="XP_025463256.1">
    <property type="nucleotide sequence ID" value="XM_025606401.1"/>
</dbReference>
<name>A0A317VHX0_9EURO</name>
<dbReference type="GeneID" id="37108544"/>
<dbReference type="AlphaFoldDB" id="A0A317VHX0"/>
<protein>
    <submittedName>
        <fullName evidence="2">Uncharacterized protein</fullName>
    </submittedName>
</protein>
<comment type="caution">
    <text evidence="2">The sequence shown here is derived from an EMBL/GenBank/DDBJ whole genome shotgun (WGS) entry which is preliminary data.</text>
</comment>
<gene>
    <name evidence="2" type="ORF">BO94DRAFT_245516</name>
</gene>
<dbReference type="Proteomes" id="UP000246702">
    <property type="component" value="Unassembled WGS sequence"/>
</dbReference>
<evidence type="ECO:0000313" key="3">
    <source>
        <dbReference type="Proteomes" id="UP000246702"/>
    </source>
</evidence>